<dbReference type="STRING" id="644548.SCNU_17270"/>
<sequence>MAGASTEVVVWVMDLSSVKVSGGTIGLWPAAAHRMGVRCATAEI</sequence>
<proteinExistence type="predicted"/>
<evidence type="ECO:0000313" key="2">
    <source>
        <dbReference type="Proteomes" id="UP000035065"/>
    </source>
</evidence>
<organism evidence="1 2">
    <name type="scientific">Gordonia neofelifaecis NRRL B-59395</name>
    <dbReference type="NCBI Taxonomy" id="644548"/>
    <lineage>
        <taxon>Bacteria</taxon>
        <taxon>Bacillati</taxon>
        <taxon>Actinomycetota</taxon>
        <taxon>Actinomycetes</taxon>
        <taxon>Mycobacteriales</taxon>
        <taxon>Gordoniaceae</taxon>
        <taxon>Gordonia</taxon>
    </lineage>
</organism>
<comment type="caution">
    <text evidence="1">The sequence shown here is derived from an EMBL/GenBank/DDBJ whole genome shotgun (WGS) entry which is preliminary data.</text>
</comment>
<gene>
    <name evidence="1" type="ORF">SCNU_17270</name>
</gene>
<protein>
    <submittedName>
        <fullName evidence="1">Uncharacterized protein</fullName>
    </submittedName>
</protein>
<accession>F1YNF5</accession>
<dbReference type="AlphaFoldDB" id="F1YNF5"/>
<evidence type="ECO:0000313" key="1">
    <source>
        <dbReference type="EMBL" id="EGD53709.1"/>
    </source>
</evidence>
<name>F1YNF5_9ACTN</name>
<dbReference type="Proteomes" id="UP000035065">
    <property type="component" value="Unassembled WGS sequence"/>
</dbReference>
<keyword evidence="2" id="KW-1185">Reference proteome</keyword>
<dbReference type="EMBL" id="AEUD01000018">
    <property type="protein sequence ID" value="EGD53709.1"/>
    <property type="molecule type" value="Genomic_DNA"/>
</dbReference>
<reference evidence="1 2" key="1">
    <citation type="journal article" date="2011" name="J. Bacteriol.">
        <title>Draft Genome Sequence of Gordonia neofelifaecis NRRL B-59395, a Cholesterol-Degrading Actinomycete.</title>
        <authorList>
            <person name="Ge F."/>
            <person name="Li W."/>
            <person name="Chen G."/>
            <person name="Liu Y."/>
            <person name="Zhang G."/>
            <person name="Yong B."/>
            <person name="Wang Q."/>
            <person name="Wang N."/>
            <person name="Huang Z."/>
            <person name="Li W."/>
            <person name="Wang J."/>
            <person name="Wu C."/>
            <person name="Xie Q."/>
            <person name="Liu G."/>
        </authorList>
    </citation>
    <scope>NUCLEOTIDE SEQUENCE [LARGE SCALE GENOMIC DNA]</scope>
    <source>
        <strain evidence="1 2">NRRL B-59395</strain>
    </source>
</reference>